<name>A0A9E8M4Q9_ORYGL</name>
<protein>
    <submittedName>
        <fullName evidence="2">S58 hybrid sterility protein</fullName>
    </submittedName>
</protein>
<gene>
    <name evidence="2" type="primary">S58A1</name>
</gene>
<sequence length="123" mass="13763">MMVGGSGHRWWSAAPAARRLLHGGRSFQSEGIPPELAKHPRLWSLLRTALSNKVHPLLQNIDNLSKKEQLRNLTKSWVKEQRGTIISPWLFGGSSLTLFSLGYMGALLGDDYQQDLKNNGKLN</sequence>
<keyword evidence="1" id="KW-1133">Transmembrane helix</keyword>
<accession>A0A9E8M4Q9</accession>
<dbReference type="AlphaFoldDB" id="A0A9E8M4Q9"/>
<keyword evidence="1" id="KW-0812">Transmembrane</keyword>
<keyword evidence="1" id="KW-0472">Membrane</keyword>
<evidence type="ECO:0000256" key="1">
    <source>
        <dbReference type="SAM" id="Phobius"/>
    </source>
</evidence>
<feature type="transmembrane region" description="Helical" evidence="1">
    <location>
        <begin position="89"/>
        <end position="108"/>
    </location>
</feature>
<reference evidence="2" key="1">
    <citation type="submission" date="2022-01" db="EMBL/GenBank/DDBJ databases">
        <authorList>
            <person name="Tan J."/>
            <person name="Li R."/>
            <person name="Wang Y."/>
            <person name="Xia J."/>
            <person name="Xie Y."/>
            <person name="Xie X."/>
            <person name="Tao D."/>
            <person name="Liu Y.-G."/>
            <person name="Chen L."/>
        </authorList>
    </citation>
    <scope>NUCLEOTIDE SEQUENCE</scope>
</reference>
<organism evidence="2">
    <name type="scientific">Oryza glaberrima</name>
    <name type="common">African rice</name>
    <dbReference type="NCBI Taxonomy" id="4538"/>
    <lineage>
        <taxon>Eukaryota</taxon>
        <taxon>Viridiplantae</taxon>
        <taxon>Streptophyta</taxon>
        <taxon>Embryophyta</taxon>
        <taxon>Tracheophyta</taxon>
        <taxon>Spermatophyta</taxon>
        <taxon>Magnoliopsida</taxon>
        <taxon>Liliopsida</taxon>
        <taxon>Poales</taxon>
        <taxon>Poaceae</taxon>
        <taxon>BOP clade</taxon>
        <taxon>Oryzoideae</taxon>
        <taxon>Oryzeae</taxon>
        <taxon>Oryzinae</taxon>
        <taxon>Oryza</taxon>
    </lineage>
</organism>
<evidence type="ECO:0000313" key="2">
    <source>
        <dbReference type="EMBL" id="WAB00164.1"/>
    </source>
</evidence>
<proteinExistence type="evidence at transcript level"/>
<dbReference type="EMBL" id="OM304386">
    <property type="protein sequence ID" value="WAB00164.1"/>
    <property type="molecule type" value="mRNA"/>
</dbReference>